<feature type="region of interest" description="Disordered" evidence="1">
    <location>
        <begin position="1"/>
        <end position="50"/>
    </location>
</feature>
<evidence type="ECO:0000313" key="2">
    <source>
        <dbReference type="EMBL" id="CAB0017236.1"/>
    </source>
</evidence>
<keyword evidence="3" id="KW-1185">Reference proteome</keyword>
<feature type="compositionally biased region" description="Basic and acidic residues" evidence="1">
    <location>
        <begin position="1"/>
        <end position="19"/>
    </location>
</feature>
<gene>
    <name evidence="2" type="ORF">NTEN_LOCUS21275</name>
</gene>
<dbReference type="Proteomes" id="UP000479000">
    <property type="component" value="Unassembled WGS sequence"/>
</dbReference>
<evidence type="ECO:0000256" key="1">
    <source>
        <dbReference type="SAM" id="MobiDB-lite"/>
    </source>
</evidence>
<name>A0A6H5HKT0_9HEMI</name>
<dbReference type="AlphaFoldDB" id="A0A6H5HKT0"/>
<organism evidence="2 3">
    <name type="scientific">Nesidiocoris tenuis</name>
    <dbReference type="NCBI Taxonomy" id="355587"/>
    <lineage>
        <taxon>Eukaryota</taxon>
        <taxon>Metazoa</taxon>
        <taxon>Ecdysozoa</taxon>
        <taxon>Arthropoda</taxon>
        <taxon>Hexapoda</taxon>
        <taxon>Insecta</taxon>
        <taxon>Pterygota</taxon>
        <taxon>Neoptera</taxon>
        <taxon>Paraneoptera</taxon>
        <taxon>Hemiptera</taxon>
        <taxon>Heteroptera</taxon>
        <taxon>Panheteroptera</taxon>
        <taxon>Cimicomorpha</taxon>
        <taxon>Miridae</taxon>
        <taxon>Dicyphina</taxon>
        <taxon>Nesidiocoris</taxon>
    </lineage>
</organism>
<accession>A0A6H5HKT0</accession>
<feature type="non-terminal residue" evidence="2">
    <location>
        <position position="50"/>
    </location>
</feature>
<dbReference type="EMBL" id="CADCXU010031026">
    <property type="protein sequence ID" value="CAB0017236.1"/>
    <property type="molecule type" value="Genomic_DNA"/>
</dbReference>
<protein>
    <submittedName>
        <fullName evidence="2">Uncharacterized protein</fullName>
    </submittedName>
</protein>
<evidence type="ECO:0000313" key="3">
    <source>
        <dbReference type="Proteomes" id="UP000479000"/>
    </source>
</evidence>
<proteinExistence type="predicted"/>
<sequence>MESRRNPEKGVGEGARRETLQLCNTPSAERRALSSPEFSPSSAFSPTLNF</sequence>
<feature type="compositionally biased region" description="Low complexity" evidence="1">
    <location>
        <begin position="34"/>
        <end position="50"/>
    </location>
</feature>
<reference evidence="2 3" key="1">
    <citation type="submission" date="2020-02" db="EMBL/GenBank/DDBJ databases">
        <authorList>
            <person name="Ferguson B K."/>
        </authorList>
    </citation>
    <scope>NUCLEOTIDE SEQUENCE [LARGE SCALE GENOMIC DNA]</scope>
</reference>